<reference evidence="4 5" key="1">
    <citation type="submission" date="2016-07" db="EMBL/GenBank/DDBJ databases">
        <title>Pervasive Adenine N6-methylation of Active Genes in Fungi.</title>
        <authorList>
            <consortium name="DOE Joint Genome Institute"/>
            <person name="Mondo S.J."/>
            <person name="Dannebaum R.O."/>
            <person name="Kuo R.C."/>
            <person name="Labutti K."/>
            <person name="Haridas S."/>
            <person name="Kuo A."/>
            <person name="Salamov A."/>
            <person name="Ahrendt S.R."/>
            <person name="Lipzen A."/>
            <person name="Sullivan W."/>
            <person name="Andreopoulos W.B."/>
            <person name="Clum A."/>
            <person name="Lindquist E."/>
            <person name="Daum C."/>
            <person name="Ramamoorthy G.K."/>
            <person name="Gryganskyi A."/>
            <person name="Culley D."/>
            <person name="Magnuson J.K."/>
            <person name="James T.Y."/>
            <person name="O'Malley M.A."/>
            <person name="Stajich J.E."/>
            <person name="Spatafora J.W."/>
            <person name="Visel A."/>
            <person name="Grigoriev I.V."/>
        </authorList>
    </citation>
    <scope>NUCLEOTIDE SEQUENCE [LARGE SCALE GENOMIC DNA]</scope>
    <source>
        <strain evidence="4 5">68-887.2</strain>
    </source>
</reference>
<dbReference type="CDD" id="cd00513">
    <property type="entry name" value="Ribosomal_L32_L32e"/>
    <property type="match status" value="1"/>
</dbReference>
<evidence type="ECO:0000313" key="5">
    <source>
        <dbReference type="Proteomes" id="UP000193986"/>
    </source>
</evidence>
<keyword evidence="3" id="KW-0687">Ribonucleoprotein</keyword>
<dbReference type="PANTHER" id="PTHR23413:SF1">
    <property type="entry name" value="RIBOSOMAL PROTEIN L32"/>
    <property type="match status" value="1"/>
</dbReference>
<dbReference type="InParanoid" id="A0A1Y2ALZ5"/>
<protein>
    <submittedName>
        <fullName evidence="4">Ribosomal protein L32e</fullName>
    </submittedName>
</protein>
<name>A0A1Y2ALZ5_9TREE</name>
<dbReference type="SUPFAM" id="SSF52042">
    <property type="entry name" value="Ribosomal protein L32e"/>
    <property type="match status" value="1"/>
</dbReference>
<sequence>MSPAHIPIVKKRTKHFKRHQSDRYHSVKESWRKPKGIDNRVRRRFKGQLPMPKIGYGSNRKTRHLIPSGYKELLVHNLADLDLLLMHSNKYAAAIAHGVSSKKRVEIVARAKVLGVKVTNAAAKLRTEEA</sequence>
<evidence type="ECO:0000256" key="2">
    <source>
        <dbReference type="ARBA" id="ARBA00022980"/>
    </source>
</evidence>
<keyword evidence="2 4" id="KW-0689">Ribosomal protein</keyword>
<dbReference type="STRING" id="71784.A0A1Y2ALZ5"/>
<dbReference type="Proteomes" id="UP000193986">
    <property type="component" value="Unassembled WGS sequence"/>
</dbReference>
<dbReference type="InterPro" id="IPR036351">
    <property type="entry name" value="Ribosomal_eL32_sf"/>
</dbReference>
<dbReference type="Pfam" id="PF01655">
    <property type="entry name" value="Ribosomal_L32e"/>
    <property type="match status" value="1"/>
</dbReference>
<proteinExistence type="inferred from homology"/>
<evidence type="ECO:0000313" key="4">
    <source>
        <dbReference type="EMBL" id="ORY23609.1"/>
    </source>
</evidence>
<comment type="similarity">
    <text evidence="1">Belongs to the eukaryotic ribosomal protein eL32 family.</text>
</comment>
<dbReference type="OrthoDB" id="268693at2759"/>
<dbReference type="AlphaFoldDB" id="A0A1Y2ALZ5"/>
<accession>A0A1Y2ALZ5</accession>
<organism evidence="4 5">
    <name type="scientific">Naematelia encephala</name>
    <dbReference type="NCBI Taxonomy" id="71784"/>
    <lineage>
        <taxon>Eukaryota</taxon>
        <taxon>Fungi</taxon>
        <taxon>Dikarya</taxon>
        <taxon>Basidiomycota</taxon>
        <taxon>Agaricomycotina</taxon>
        <taxon>Tremellomycetes</taxon>
        <taxon>Tremellales</taxon>
        <taxon>Naemateliaceae</taxon>
        <taxon>Naematelia</taxon>
    </lineage>
</organism>
<dbReference type="GO" id="GO:0022625">
    <property type="term" value="C:cytosolic large ribosomal subunit"/>
    <property type="evidence" value="ECO:0007669"/>
    <property type="project" value="TreeGrafter"/>
</dbReference>
<evidence type="ECO:0000256" key="1">
    <source>
        <dbReference type="ARBA" id="ARBA00008431"/>
    </source>
</evidence>
<dbReference type="GO" id="GO:0003735">
    <property type="term" value="F:structural constituent of ribosome"/>
    <property type="evidence" value="ECO:0007669"/>
    <property type="project" value="InterPro"/>
</dbReference>
<dbReference type="GO" id="GO:0006412">
    <property type="term" value="P:translation"/>
    <property type="evidence" value="ECO:0007669"/>
    <property type="project" value="InterPro"/>
</dbReference>
<dbReference type="SMART" id="SM01393">
    <property type="entry name" value="Ribosomal_L32e"/>
    <property type="match status" value="1"/>
</dbReference>
<dbReference type="PANTHER" id="PTHR23413">
    <property type="entry name" value="60S RIBOSOMAL PROTEIN L32 AND DNA-DIRECTED RNA POLYMERASE II, SUBUNIT N"/>
    <property type="match status" value="1"/>
</dbReference>
<comment type="caution">
    <text evidence="4">The sequence shown here is derived from an EMBL/GenBank/DDBJ whole genome shotgun (WGS) entry which is preliminary data.</text>
</comment>
<gene>
    <name evidence="4" type="ORF">BCR39DRAFT_548906</name>
</gene>
<evidence type="ECO:0000256" key="3">
    <source>
        <dbReference type="ARBA" id="ARBA00023274"/>
    </source>
</evidence>
<keyword evidence="5" id="KW-1185">Reference proteome</keyword>
<dbReference type="FunCoup" id="A0A1Y2ALZ5">
    <property type="interactions" value="440"/>
</dbReference>
<dbReference type="EMBL" id="MCFC01000077">
    <property type="protein sequence ID" value="ORY23609.1"/>
    <property type="molecule type" value="Genomic_DNA"/>
</dbReference>
<dbReference type="InterPro" id="IPR001515">
    <property type="entry name" value="Ribosomal_eL32"/>
</dbReference>